<evidence type="ECO:0000259" key="2">
    <source>
        <dbReference type="Pfam" id="PF13358"/>
    </source>
</evidence>
<dbReference type="PANTHER" id="PTHR23022:SF135">
    <property type="entry name" value="SI:DKEY-77F5.3"/>
    <property type="match status" value="1"/>
</dbReference>
<keyword evidence="4" id="KW-1185">Reference proteome</keyword>
<dbReference type="InterPro" id="IPR052338">
    <property type="entry name" value="Transposase_5"/>
</dbReference>
<accession>A0A9N9HLS6</accession>
<feature type="domain" description="Transposase Tc1-like" evidence="1">
    <location>
        <begin position="104"/>
        <end position="167"/>
    </location>
</feature>
<feature type="non-terminal residue" evidence="3">
    <location>
        <position position="316"/>
    </location>
</feature>
<dbReference type="GO" id="GO:0015074">
    <property type="term" value="P:DNA integration"/>
    <property type="evidence" value="ECO:0007669"/>
    <property type="project" value="InterPro"/>
</dbReference>
<dbReference type="InterPro" id="IPR002492">
    <property type="entry name" value="Transposase_Tc1-like"/>
</dbReference>
<dbReference type="Pfam" id="PF01498">
    <property type="entry name" value="HTH_Tnp_Tc3_2"/>
    <property type="match status" value="1"/>
</dbReference>
<protein>
    <submittedName>
        <fullName evidence="3">9389_t:CDS:1</fullName>
    </submittedName>
</protein>
<dbReference type="OrthoDB" id="2446457at2759"/>
<sequence length="316" mass="36222">FFNKSASHKVTHDLPLHKSSCEIYRISMCRGKELTEGQKGGIITAKKLGHTPSEISRVIGCSRSSVLRVLATHESQESPKQRTGRPRILNESERKKLKFSITKNKNTRRQTLSQIRLNFINNNINISTRTIRKELAKENIHSRIQRHKPLISEINKTKRLSWAIAHEHWTVEDFKNIVWSDESTYTQFRTSGFGHVFREPSEEFHEDCIAATVRRSAGRMFWGCFSWIGLGPLVPLVGRVTAVTHCEILRNYAIPTDNAPVHTAKKARSFLTSSNIELLPWPAQSPDLNPIENIWSFIEVKIRQHDTQPSSIVQLE</sequence>
<evidence type="ECO:0000313" key="4">
    <source>
        <dbReference type="Proteomes" id="UP000789831"/>
    </source>
</evidence>
<organism evidence="3 4">
    <name type="scientific">Ambispora gerdemannii</name>
    <dbReference type="NCBI Taxonomy" id="144530"/>
    <lineage>
        <taxon>Eukaryota</taxon>
        <taxon>Fungi</taxon>
        <taxon>Fungi incertae sedis</taxon>
        <taxon>Mucoromycota</taxon>
        <taxon>Glomeromycotina</taxon>
        <taxon>Glomeromycetes</taxon>
        <taxon>Archaeosporales</taxon>
        <taxon>Ambisporaceae</taxon>
        <taxon>Ambispora</taxon>
    </lineage>
</organism>
<dbReference type="SUPFAM" id="SSF46689">
    <property type="entry name" value="Homeodomain-like"/>
    <property type="match status" value="1"/>
</dbReference>
<reference evidence="3" key="1">
    <citation type="submission" date="2021-06" db="EMBL/GenBank/DDBJ databases">
        <authorList>
            <person name="Kallberg Y."/>
            <person name="Tangrot J."/>
            <person name="Rosling A."/>
        </authorList>
    </citation>
    <scope>NUCLEOTIDE SEQUENCE</scope>
    <source>
        <strain evidence="3">MT106</strain>
    </source>
</reference>
<dbReference type="Proteomes" id="UP000789831">
    <property type="component" value="Unassembled WGS sequence"/>
</dbReference>
<evidence type="ECO:0000313" key="3">
    <source>
        <dbReference type="EMBL" id="CAG8690671.1"/>
    </source>
</evidence>
<gene>
    <name evidence="3" type="ORF">AGERDE_LOCUS13089</name>
</gene>
<dbReference type="InterPro" id="IPR009057">
    <property type="entry name" value="Homeodomain-like_sf"/>
</dbReference>
<dbReference type="InterPro" id="IPR038717">
    <property type="entry name" value="Tc1-like_DDE_dom"/>
</dbReference>
<feature type="domain" description="Tc1-like transposase DDE" evidence="2">
    <location>
        <begin position="257"/>
        <end position="305"/>
    </location>
</feature>
<name>A0A9N9HLS6_9GLOM</name>
<comment type="caution">
    <text evidence="3">The sequence shown here is derived from an EMBL/GenBank/DDBJ whole genome shotgun (WGS) entry which is preliminary data.</text>
</comment>
<dbReference type="InterPro" id="IPR036397">
    <property type="entry name" value="RNaseH_sf"/>
</dbReference>
<dbReference type="GO" id="GO:0006313">
    <property type="term" value="P:DNA transposition"/>
    <property type="evidence" value="ECO:0007669"/>
    <property type="project" value="InterPro"/>
</dbReference>
<dbReference type="PANTHER" id="PTHR23022">
    <property type="entry name" value="TRANSPOSABLE ELEMENT-RELATED"/>
    <property type="match status" value="1"/>
</dbReference>
<dbReference type="EMBL" id="CAJVPL010014300">
    <property type="protein sequence ID" value="CAG8690671.1"/>
    <property type="molecule type" value="Genomic_DNA"/>
</dbReference>
<dbReference type="Gene3D" id="3.30.420.10">
    <property type="entry name" value="Ribonuclease H-like superfamily/Ribonuclease H"/>
    <property type="match status" value="1"/>
</dbReference>
<dbReference type="AlphaFoldDB" id="A0A9N9HLS6"/>
<feature type="non-terminal residue" evidence="3">
    <location>
        <position position="1"/>
    </location>
</feature>
<evidence type="ECO:0000259" key="1">
    <source>
        <dbReference type="Pfam" id="PF01498"/>
    </source>
</evidence>
<dbReference type="Pfam" id="PF13358">
    <property type="entry name" value="DDE_3"/>
    <property type="match status" value="1"/>
</dbReference>
<dbReference type="GO" id="GO:0003677">
    <property type="term" value="F:DNA binding"/>
    <property type="evidence" value="ECO:0007669"/>
    <property type="project" value="InterPro"/>
</dbReference>
<proteinExistence type="predicted"/>